<organism evidence="2 3">
    <name type="scientific">Caerostris extrusa</name>
    <name type="common">Bark spider</name>
    <name type="synonym">Caerostris bankana</name>
    <dbReference type="NCBI Taxonomy" id="172846"/>
    <lineage>
        <taxon>Eukaryota</taxon>
        <taxon>Metazoa</taxon>
        <taxon>Ecdysozoa</taxon>
        <taxon>Arthropoda</taxon>
        <taxon>Chelicerata</taxon>
        <taxon>Arachnida</taxon>
        <taxon>Araneae</taxon>
        <taxon>Araneomorphae</taxon>
        <taxon>Entelegynae</taxon>
        <taxon>Araneoidea</taxon>
        <taxon>Araneidae</taxon>
        <taxon>Caerostris</taxon>
    </lineage>
</organism>
<comment type="caution">
    <text evidence="2">The sequence shown here is derived from an EMBL/GenBank/DDBJ whole genome shotgun (WGS) entry which is preliminary data.</text>
</comment>
<name>A0AAV4NYS9_CAEEX</name>
<evidence type="ECO:0000256" key="1">
    <source>
        <dbReference type="SAM" id="MobiDB-lite"/>
    </source>
</evidence>
<dbReference type="EMBL" id="BPLR01021433">
    <property type="protein sequence ID" value="GIX89513.1"/>
    <property type="molecule type" value="Genomic_DNA"/>
</dbReference>
<evidence type="ECO:0000313" key="3">
    <source>
        <dbReference type="Proteomes" id="UP001054945"/>
    </source>
</evidence>
<protein>
    <submittedName>
        <fullName evidence="2">Uncharacterized protein</fullName>
    </submittedName>
</protein>
<dbReference type="Proteomes" id="UP001054945">
    <property type="component" value="Unassembled WGS sequence"/>
</dbReference>
<gene>
    <name evidence="2" type="ORF">CEXT_623361</name>
</gene>
<accession>A0AAV4NYS9</accession>
<feature type="region of interest" description="Disordered" evidence="1">
    <location>
        <begin position="1"/>
        <end position="26"/>
    </location>
</feature>
<proteinExistence type="predicted"/>
<reference evidence="2 3" key="1">
    <citation type="submission" date="2021-06" db="EMBL/GenBank/DDBJ databases">
        <title>Caerostris extrusa draft genome.</title>
        <authorList>
            <person name="Kono N."/>
            <person name="Arakawa K."/>
        </authorList>
    </citation>
    <scope>NUCLEOTIDE SEQUENCE [LARGE SCALE GENOMIC DNA]</scope>
</reference>
<dbReference type="AlphaFoldDB" id="A0AAV4NYS9"/>
<sequence length="442" mass="47791">MNSANKFRKEKEITTEIDGNFGSERQGHAVDACSRYIAEESDATNLLLQGSRGFSEIIDSHGDVDLTKSGSIRRQISSKKQSLQKLDEQSSIAIYPLCPAGPPPPLPAGPPPPLPAGPPPPLPAGPPPPLPAGPPPPLPAGPPPPLPAGPPPLFLLDRLPLFLLDRLPLFPAGPPPPLPAGPPPPLPAGPPPLDTVGMPPPDTVGMPPPDTVGMPPPDTVGMPPPDTVGMPPPDTVGMPPPDTVGMPPPDTVGMPPPDTAGMPPLGHARLTPVPHTGFRPLRTAEVHSKATRLTVKKESLKILGDLTSVYNETCRSKTELPAFLQEDVVELVERIRFYFSYMQEKLEKFCSFYAVFYIELSRMHTTPEDQQEIDSIRRICSTSLIRVKTTQLSCQTASKIFETFNKQHVSARLNKVYEKSAEVVHLMGEELIWMRTVISNYL</sequence>
<keyword evidence="3" id="KW-1185">Reference proteome</keyword>
<feature type="compositionally biased region" description="Pro residues" evidence="1">
    <location>
        <begin position="99"/>
        <end position="152"/>
    </location>
</feature>
<feature type="region of interest" description="Disordered" evidence="1">
    <location>
        <begin position="95"/>
        <end position="152"/>
    </location>
</feature>
<feature type="region of interest" description="Disordered" evidence="1">
    <location>
        <begin position="174"/>
        <end position="200"/>
    </location>
</feature>
<evidence type="ECO:0000313" key="2">
    <source>
        <dbReference type="EMBL" id="GIX89513.1"/>
    </source>
</evidence>